<feature type="chain" id="PRO_5044780381" description="non-specific serine/threonine protein kinase" evidence="19">
    <location>
        <begin position="21"/>
        <end position="966"/>
    </location>
</feature>
<dbReference type="FunFam" id="3.80.10.10:FF:000363">
    <property type="entry name" value="Leucine-rich repeat family protein"/>
    <property type="match status" value="1"/>
</dbReference>
<dbReference type="InterPro" id="IPR011009">
    <property type="entry name" value="Kinase-like_dom_sf"/>
</dbReference>
<dbReference type="InterPro" id="IPR008271">
    <property type="entry name" value="Ser/Thr_kinase_AS"/>
</dbReference>
<dbReference type="Gene3D" id="3.30.200.20">
    <property type="entry name" value="Phosphorylase Kinase, domain 1"/>
    <property type="match status" value="1"/>
</dbReference>
<dbReference type="GO" id="GO:0005524">
    <property type="term" value="F:ATP binding"/>
    <property type="evidence" value="ECO:0007669"/>
    <property type="project" value="UniProtKB-KW"/>
</dbReference>
<dbReference type="GO" id="GO:0016020">
    <property type="term" value="C:membrane"/>
    <property type="evidence" value="ECO:0007669"/>
    <property type="project" value="UniProtKB-SubCell"/>
</dbReference>
<dbReference type="CDD" id="cd14066">
    <property type="entry name" value="STKc_IRAK"/>
    <property type="match status" value="1"/>
</dbReference>
<evidence type="ECO:0000313" key="21">
    <source>
        <dbReference type="EMBL" id="KAL3715339.1"/>
    </source>
</evidence>
<dbReference type="PANTHER" id="PTHR45974">
    <property type="entry name" value="RECEPTOR-LIKE PROTEIN 55"/>
    <property type="match status" value="1"/>
</dbReference>
<comment type="caution">
    <text evidence="21">The sequence shown here is derived from an EMBL/GenBank/DDBJ whole genome shotgun (WGS) entry which is preliminary data.</text>
</comment>
<dbReference type="SMART" id="SM00220">
    <property type="entry name" value="S_TKc"/>
    <property type="match status" value="1"/>
</dbReference>
<keyword evidence="16" id="KW-0325">Glycoprotein</keyword>
<sequence length="966" mass="106405">MMRLVFFLAILLAGIHVICSFTDPGDSAALQALRGIWQNTPPNWAKGDPCGVPWDGVTCNNLRVTALGLSSMNIKGSLSGDIGGLPELRSLDLSFNQDLTGSLTPRLGDLSNLNTLILQGCGFTGNIPDELGKLSQLTFLALNNNKFTGSIPASLGNLSQLSWLDLAENQLTGPIPLSDNNTPGLDHLLNAKHFHFNKNQLSGPIPHKIFSANMNLIHVLFDHNQFNGSIPPTLGLVQTLEVLRLDRNSFSGEVPSNISKLVNVNELNLAYNRLNGSFPDLSSMISLNSVDLSNNYFNQTTVPAWFWTLPSLTTLVVEYGPLQGTIPEEIFSNPQIQLVDLRNNTLEGALNMSNNIGPDLVSVDLQYNQISSVTQNSFSYTNILMLLGNPVCNKGLGNTMYCLPQQPAKSYTTSLASCGNKSCRQDQKLSPHSCNCAFPYEGMLYFRAPFFKETNANLFQQLEKSLWTNLDLAPNSVFIDDPFFNTDDYLQVPVAFFPAEGKYFNRSEIARMGFDLSNQTFKPPRVFGPYYFSALPYAFQAHRRSWSSGAVAGVTVGCGTLLLGLIAVGAYAVRQKQRAEKAISLSKPFASWAPSGKDSGGAPQLKGARWFSYDELKRCTNNFSEKNEIGSGGYGKVYRGMLPNGQMIATKRAQQGSMQGGLEFKTEIELLSRVHHKNLVGLVGFCFEQGEQMLIYEFVPNGTLRASLSGKSGIHLDWRRRLRIALGSARGIAYLHDLANPPIIHRDIKSTNILLDENLMAKVADFGLSKLVSDSEKGHVSTQVKGTLGYLDPEYYMTQQLTEKSDVYSFGVVMLELITARQPIEKGKYIVRQVRSAMDAKDDEYYGLREKIDPSIRNPGYLVGFAIFLELAMRCVEESALDRPTMSEVVKTIESILQHDGVNTNSTSASSSTTDFGASKGPPKHPYNDTMPKLDTSNESNNPFDYSGGVHSFPEDRSKIADHLSY</sequence>
<feature type="transmembrane region" description="Helical" evidence="18">
    <location>
        <begin position="550"/>
        <end position="573"/>
    </location>
</feature>
<dbReference type="InterPro" id="IPR001245">
    <property type="entry name" value="Ser-Thr/Tyr_kinase_cat_dom"/>
</dbReference>
<evidence type="ECO:0000256" key="19">
    <source>
        <dbReference type="SAM" id="SignalP"/>
    </source>
</evidence>
<keyword evidence="12" id="KW-0067">ATP-binding</keyword>
<dbReference type="EC" id="2.7.11.1" evidence="3"/>
<comment type="subcellular location">
    <subcellularLocation>
        <location evidence="1">Membrane</location>
        <topology evidence="1">Single-pass type I membrane protein</topology>
    </subcellularLocation>
</comment>
<dbReference type="EMBL" id="JBJKBG010000011">
    <property type="protein sequence ID" value="KAL3715339.1"/>
    <property type="molecule type" value="Genomic_DNA"/>
</dbReference>
<dbReference type="SUPFAM" id="SSF52058">
    <property type="entry name" value="L domain-like"/>
    <property type="match status" value="2"/>
</dbReference>
<dbReference type="InterPro" id="IPR013210">
    <property type="entry name" value="LRR_N_plant-typ"/>
</dbReference>
<dbReference type="PROSITE" id="PS50011">
    <property type="entry name" value="PROTEIN_KINASE_DOM"/>
    <property type="match status" value="1"/>
</dbReference>
<evidence type="ECO:0000256" key="1">
    <source>
        <dbReference type="ARBA" id="ARBA00004479"/>
    </source>
</evidence>
<feature type="compositionally biased region" description="Polar residues" evidence="17">
    <location>
        <begin position="935"/>
        <end position="944"/>
    </location>
</feature>
<keyword evidence="11" id="KW-0418">Kinase</keyword>
<dbReference type="InterPro" id="IPR032675">
    <property type="entry name" value="LRR_dom_sf"/>
</dbReference>
<organism evidence="21 22">
    <name type="scientific">Eucalyptus globulus</name>
    <name type="common">Tasmanian blue gum</name>
    <dbReference type="NCBI Taxonomy" id="34317"/>
    <lineage>
        <taxon>Eukaryota</taxon>
        <taxon>Viridiplantae</taxon>
        <taxon>Streptophyta</taxon>
        <taxon>Embryophyta</taxon>
        <taxon>Tracheophyta</taxon>
        <taxon>Spermatophyta</taxon>
        <taxon>Magnoliopsida</taxon>
        <taxon>eudicotyledons</taxon>
        <taxon>Gunneridae</taxon>
        <taxon>Pentapetalae</taxon>
        <taxon>rosids</taxon>
        <taxon>malvids</taxon>
        <taxon>Myrtales</taxon>
        <taxon>Myrtaceae</taxon>
        <taxon>Myrtoideae</taxon>
        <taxon>Eucalypteae</taxon>
        <taxon>Eucalyptus</taxon>
    </lineage>
</organism>
<dbReference type="FunFam" id="1.10.510.10:FF:000453">
    <property type="entry name" value="LRR receptor-like serine/threonine-protein kinase HSL2"/>
    <property type="match status" value="1"/>
</dbReference>
<evidence type="ECO:0000256" key="16">
    <source>
        <dbReference type="ARBA" id="ARBA00023180"/>
    </source>
</evidence>
<dbReference type="Gene3D" id="3.80.10.10">
    <property type="entry name" value="Ribonuclease Inhibitor"/>
    <property type="match status" value="3"/>
</dbReference>
<keyword evidence="6" id="KW-0808">Transferase</keyword>
<proteinExistence type="inferred from homology"/>
<accession>A0ABD3INN1</accession>
<feature type="compositionally biased region" description="Low complexity" evidence="17">
    <location>
        <begin position="903"/>
        <end position="914"/>
    </location>
</feature>
<keyword evidence="4" id="KW-0723">Serine/threonine-protein kinase</keyword>
<keyword evidence="13 18" id="KW-1133">Transmembrane helix</keyword>
<keyword evidence="15" id="KW-0675">Receptor</keyword>
<evidence type="ECO:0000256" key="12">
    <source>
        <dbReference type="ARBA" id="ARBA00022840"/>
    </source>
</evidence>
<evidence type="ECO:0000256" key="15">
    <source>
        <dbReference type="ARBA" id="ARBA00023170"/>
    </source>
</evidence>
<evidence type="ECO:0000256" key="3">
    <source>
        <dbReference type="ARBA" id="ARBA00012513"/>
    </source>
</evidence>
<evidence type="ECO:0000256" key="13">
    <source>
        <dbReference type="ARBA" id="ARBA00022989"/>
    </source>
</evidence>
<dbReference type="InterPro" id="IPR001611">
    <property type="entry name" value="Leu-rich_rpt"/>
</dbReference>
<evidence type="ECO:0000256" key="6">
    <source>
        <dbReference type="ARBA" id="ARBA00022679"/>
    </source>
</evidence>
<comment type="similarity">
    <text evidence="2">Belongs to the protein kinase superfamily. Ser/Thr protein kinase family.</text>
</comment>
<dbReference type="SUPFAM" id="SSF56112">
    <property type="entry name" value="Protein kinase-like (PK-like)"/>
    <property type="match status" value="1"/>
</dbReference>
<keyword evidence="8 19" id="KW-0732">Signal</keyword>
<dbReference type="Pfam" id="PF08263">
    <property type="entry name" value="LRRNT_2"/>
    <property type="match status" value="1"/>
</dbReference>
<gene>
    <name evidence="21" type="ORF">ACJRO7_007120</name>
</gene>
<evidence type="ECO:0000256" key="8">
    <source>
        <dbReference type="ARBA" id="ARBA00022729"/>
    </source>
</evidence>
<evidence type="ECO:0000259" key="20">
    <source>
        <dbReference type="PROSITE" id="PS50011"/>
    </source>
</evidence>
<evidence type="ECO:0000256" key="5">
    <source>
        <dbReference type="ARBA" id="ARBA00022614"/>
    </source>
</evidence>
<evidence type="ECO:0000256" key="10">
    <source>
        <dbReference type="ARBA" id="ARBA00022741"/>
    </source>
</evidence>
<dbReference type="AlphaFoldDB" id="A0ABD3INN1"/>
<feature type="domain" description="Protein kinase" evidence="20">
    <location>
        <begin position="623"/>
        <end position="897"/>
    </location>
</feature>
<feature type="compositionally biased region" description="Basic and acidic residues" evidence="17">
    <location>
        <begin position="953"/>
        <end position="966"/>
    </location>
</feature>
<evidence type="ECO:0000256" key="2">
    <source>
        <dbReference type="ARBA" id="ARBA00008684"/>
    </source>
</evidence>
<keyword evidence="7 18" id="KW-0812">Transmembrane</keyword>
<dbReference type="FunFam" id="3.80.10.10:FF:000830">
    <property type="entry name" value="Predicted protein"/>
    <property type="match status" value="1"/>
</dbReference>
<dbReference type="Gene3D" id="1.10.510.10">
    <property type="entry name" value="Transferase(Phosphotransferase) domain 1"/>
    <property type="match status" value="1"/>
</dbReference>
<dbReference type="GO" id="GO:0004674">
    <property type="term" value="F:protein serine/threonine kinase activity"/>
    <property type="evidence" value="ECO:0007669"/>
    <property type="project" value="UniProtKB-KW"/>
</dbReference>
<keyword evidence="9" id="KW-0677">Repeat</keyword>
<feature type="region of interest" description="Disordered" evidence="17">
    <location>
        <begin position="901"/>
        <end position="966"/>
    </location>
</feature>
<evidence type="ECO:0000256" key="18">
    <source>
        <dbReference type="SAM" id="Phobius"/>
    </source>
</evidence>
<dbReference type="FunFam" id="3.30.200.20:FF:000328">
    <property type="entry name" value="Leucine-rich repeat protein kinase family protein"/>
    <property type="match status" value="1"/>
</dbReference>
<evidence type="ECO:0000256" key="7">
    <source>
        <dbReference type="ARBA" id="ARBA00022692"/>
    </source>
</evidence>
<evidence type="ECO:0000313" key="22">
    <source>
        <dbReference type="Proteomes" id="UP001634007"/>
    </source>
</evidence>
<evidence type="ECO:0000256" key="9">
    <source>
        <dbReference type="ARBA" id="ARBA00022737"/>
    </source>
</evidence>
<keyword evidence="10" id="KW-0547">Nucleotide-binding</keyword>
<dbReference type="Proteomes" id="UP001634007">
    <property type="component" value="Unassembled WGS sequence"/>
</dbReference>
<dbReference type="PROSITE" id="PS00108">
    <property type="entry name" value="PROTEIN_KINASE_ST"/>
    <property type="match status" value="1"/>
</dbReference>
<name>A0ABD3INN1_EUCGL</name>
<keyword evidence="5" id="KW-0433">Leucine-rich repeat</keyword>
<dbReference type="InterPro" id="IPR000719">
    <property type="entry name" value="Prot_kinase_dom"/>
</dbReference>
<dbReference type="Pfam" id="PF00560">
    <property type="entry name" value="LRR_1"/>
    <property type="match status" value="3"/>
</dbReference>
<dbReference type="Pfam" id="PF07714">
    <property type="entry name" value="PK_Tyr_Ser-Thr"/>
    <property type="match status" value="1"/>
</dbReference>
<keyword evidence="14 18" id="KW-0472">Membrane</keyword>
<evidence type="ECO:0000256" key="14">
    <source>
        <dbReference type="ARBA" id="ARBA00023136"/>
    </source>
</evidence>
<evidence type="ECO:0000256" key="17">
    <source>
        <dbReference type="SAM" id="MobiDB-lite"/>
    </source>
</evidence>
<feature type="signal peptide" evidence="19">
    <location>
        <begin position="1"/>
        <end position="20"/>
    </location>
</feature>
<reference evidence="21 22" key="1">
    <citation type="submission" date="2024-11" db="EMBL/GenBank/DDBJ databases">
        <title>Chromosome-level genome assembly of Eucalyptus globulus Labill. provides insights into its genome evolution.</title>
        <authorList>
            <person name="Li X."/>
        </authorList>
    </citation>
    <scope>NUCLEOTIDE SEQUENCE [LARGE SCALE GENOMIC DNA]</scope>
    <source>
        <strain evidence="21">CL2024</strain>
        <tissue evidence="21">Fresh tender leaves</tissue>
    </source>
</reference>
<keyword evidence="22" id="KW-1185">Reference proteome</keyword>
<evidence type="ECO:0000256" key="4">
    <source>
        <dbReference type="ARBA" id="ARBA00022527"/>
    </source>
</evidence>
<dbReference type="PANTHER" id="PTHR45974:SF242">
    <property type="entry name" value="LEUCINE-RICH REPEAT PROTEIN KINASE FAMILY PROTEIN"/>
    <property type="match status" value="1"/>
</dbReference>
<protein>
    <recommendedName>
        <fullName evidence="3">non-specific serine/threonine protein kinase</fullName>
        <ecNumber evidence="3">2.7.11.1</ecNumber>
    </recommendedName>
</protein>
<evidence type="ECO:0000256" key="11">
    <source>
        <dbReference type="ARBA" id="ARBA00022777"/>
    </source>
</evidence>